<reference evidence="2" key="1">
    <citation type="journal article" date="2023" name="G3 (Bethesda)">
        <title>A reference genome for the long-term kleptoplast-retaining sea slug Elysia crispata morphotype clarki.</title>
        <authorList>
            <person name="Eastman K.E."/>
            <person name="Pendleton A.L."/>
            <person name="Shaikh M.A."/>
            <person name="Suttiyut T."/>
            <person name="Ogas R."/>
            <person name="Tomko P."/>
            <person name="Gavelis G."/>
            <person name="Widhalm J.R."/>
            <person name="Wisecaver J.H."/>
        </authorList>
    </citation>
    <scope>NUCLEOTIDE SEQUENCE</scope>
    <source>
        <strain evidence="2">ECLA1</strain>
    </source>
</reference>
<comment type="caution">
    <text evidence="2">The sequence shown here is derived from an EMBL/GenBank/DDBJ whole genome shotgun (WGS) entry which is preliminary data.</text>
</comment>
<dbReference type="Proteomes" id="UP001283361">
    <property type="component" value="Unassembled WGS sequence"/>
</dbReference>
<evidence type="ECO:0000313" key="3">
    <source>
        <dbReference type="Proteomes" id="UP001283361"/>
    </source>
</evidence>
<evidence type="ECO:0000313" key="2">
    <source>
        <dbReference type="EMBL" id="KAK3791312.1"/>
    </source>
</evidence>
<feature type="region of interest" description="Disordered" evidence="1">
    <location>
        <begin position="188"/>
        <end position="219"/>
    </location>
</feature>
<dbReference type="SUPFAM" id="SSF57501">
    <property type="entry name" value="Cystine-knot cytokines"/>
    <property type="match status" value="1"/>
</dbReference>
<protein>
    <recommendedName>
        <fullName evidence="4">Spaetzle domain-containing protein</fullName>
    </recommendedName>
</protein>
<sequence length="376" mass="41752">MPQDKLTRGARRQPNLYLGSKRLRHSSDLFVLSTMNWTMIISARYTLFYFRKNIAKDNASSGAHNCVNLSNLYLRNLDSLSLAVKTAATFITRKILRPMASLSGVGLSFLVCLTGQLVRCGHFHSQVLWCKEKVWAPNFLHSRSSLFSWQQPLFGFTSQRECQAAMCVPKCKNSSPSVNPTLPFLTHSPQEEKSTKPTILHGPYAPQDEMRRSPEVSNRGTKQVKELQAILGFNSRVILNKIGEVIGIEAPAGRLPGTNSRPGPHSETFPGDDASICCSTREFFFFNKTLVDYYGRPQVIAQINEVGVYQLIRHGLCGATGACSGQCDQIYVTVPLVVHPTQAGQQVSFSLFKIPGYCTCRVRSGRSTLIKNLASN</sequence>
<accession>A0AAE1E299</accession>
<dbReference type="InterPro" id="IPR029034">
    <property type="entry name" value="Cystine-knot_cytokine"/>
</dbReference>
<dbReference type="AlphaFoldDB" id="A0AAE1E299"/>
<dbReference type="EMBL" id="JAWDGP010001473">
    <property type="protein sequence ID" value="KAK3791312.1"/>
    <property type="molecule type" value="Genomic_DNA"/>
</dbReference>
<organism evidence="2 3">
    <name type="scientific">Elysia crispata</name>
    <name type="common">lettuce slug</name>
    <dbReference type="NCBI Taxonomy" id="231223"/>
    <lineage>
        <taxon>Eukaryota</taxon>
        <taxon>Metazoa</taxon>
        <taxon>Spiralia</taxon>
        <taxon>Lophotrochozoa</taxon>
        <taxon>Mollusca</taxon>
        <taxon>Gastropoda</taxon>
        <taxon>Heterobranchia</taxon>
        <taxon>Euthyneura</taxon>
        <taxon>Panpulmonata</taxon>
        <taxon>Sacoglossa</taxon>
        <taxon>Placobranchoidea</taxon>
        <taxon>Plakobranchidae</taxon>
        <taxon>Elysia</taxon>
    </lineage>
</organism>
<evidence type="ECO:0008006" key="4">
    <source>
        <dbReference type="Google" id="ProtNLM"/>
    </source>
</evidence>
<name>A0AAE1E299_9GAST</name>
<gene>
    <name evidence="2" type="ORF">RRG08_012499</name>
</gene>
<proteinExistence type="predicted"/>
<evidence type="ECO:0000256" key="1">
    <source>
        <dbReference type="SAM" id="MobiDB-lite"/>
    </source>
</evidence>
<keyword evidence="3" id="KW-1185">Reference proteome</keyword>